<evidence type="ECO:0000256" key="1">
    <source>
        <dbReference type="SAM" id="MobiDB-lite"/>
    </source>
</evidence>
<gene>
    <name evidence="3" type="ORF">GCM10009416_12090</name>
</gene>
<name>A0ABP3PZ10_9PROT</name>
<dbReference type="CDD" id="cd02237">
    <property type="entry name" value="cupin_DAD_ChrR"/>
    <property type="match status" value="1"/>
</dbReference>
<accession>A0ABP3PZ10</accession>
<proteinExistence type="predicted"/>
<organism evidence="3 4">
    <name type="scientific">Craurococcus roseus</name>
    <dbReference type="NCBI Taxonomy" id="77585"/>
    <lineage>
        <taxon>Bacteria</taxon>
        <taxon>Pseudomonadati</taxon>
        <taxon>Pseudomonadota</taxon>
        <taxon>Alphaproteobacteria</taxon>
        <taxon>Acetobacterales</taxon>
        <taxon>Acetobacteraceae</taxon>
        <taxon>Craurococcus</taxon>
    </lineage>
</organism>
<feature type="domain" description="ChrR-like cupin" evidence="2">
    <location>
        <begin position="27"/>
        <end position="119"/>
    </location>
</feature>
<dbReference type="EMBL" id="BAAAFZ010000010">
    <property type="protein sequence ID" value="GAA0575006.1"/>
    <property type="molecule type" value="Genomic_DNA"/>
</dbReference>
<dbReference type="InterPro" id="IPR014710">
    <property type="entry name" value="RmlC-like_jellyroll"/>
</dbReference>
<dbReference type="SUPFAM" id="SSF51182">
    <property type="entry name" value="RmlC-like cupins"/>
    <property type="match status" value="1"/>
</dbReference>
<keyword evidence="4" id="KW-1185">Reference proteome</keyword>
<sequence length="143" mass="15726">MPDDGPSKPFMRRRSTADEPSPPSVFLDAPNMPWETTKFPGIRMKMLLNDPASGMCTKLMRLEPGAGVRLHEHTAVEQTWVIEGRFLDEEGECGPGQFVWRPAGNTHVAWAGPEGATILGVFLKPNVFADGRRFFSQDRGGGA</sequence>
<evidence type="ECO:0000313" key="4">
    <source>
        <dbReference type="Proteomes" id="UP001501588"/>
    </source>
</evidence>
<evidence type="ECO:0000313" key="3">
    <source>
        <dbReference type="EMBL" id="GAA0575006.1"/>
    </source>
</evidence>
<feature type="region of interest" description="Disordered" evidence="1">
    <location>
        <begin position="1"/>
        <end position="29"/>
    </location>
</feature>
<dbReference type="InterPro" id="IPR052535">
    <property type="entry name" value="Bacilysin_H2HPP_isomerase"/>
</dbReference>
<comment type="caution">
    <text evidence="3">The sequence shown here is derived from an EMBL/GenBank/DDBJ whole genome shotgun (WGS) entry which is preliminary data.</text>
</comment>
<dbReference type="RefSeq" id="WP_343894278.1">
    <property type="nucleotide sequence ID" value="NZ_BAAAFZ010000010.1"/>
</dbReference>
<dbReference type="PANTHER" id="PTHR40112">
    <property type="entry name" value="H2HPP ISOMERASE"/>
    <property type="match status" value="1"/>
</dbReference>
<dbReference type="InterPro" id="IPR025979">
    <property type="entry name" value="ChrR-like_cupin_dom"/>
</dbReference>
<dbReference type="PANTHER" id="PTHR40112:SF1">
    <property type="entry name" value="H2HPP ISOMERASE"/>
    <property type="match status" value="1"/>
</dbReference>
<dbReference type="Gene3D" id="2.60.120.10">
    <property type="entry name" value="Jelly Rolls"/>
    <property type="match status" value="1"/>
</dbReference>
<evidence type="ECO:0000259" key="2">
    <source>
        <dbReference type="Pfam" id="PF12973"/>
    </source>
</evidence>
<reference evidence="4" key="1">
    <citation type="journal article" date="2019" name="Int. J. Syst. Evol. Microbiol.">
        <title>The Global Catalogue of Microorganisms (GCM) 10K type strain sequencing project: providing services to taxonomists for standard genome sequencing and annotation.</title>
        <authorList>
            <consortium name="The Broad Institute Genomics Platform"/>
            <consortium name="The Broad Institute Genome Sequencing Center for Infectious Disease"/>
            <person name="Wu L."/>
            <person name="Ma J."/>
        </authorList>
    </citation>
    <scope>NUCLEOTIDE SEQUENCE [LARGE SCALE GENOMIC DNA]</scope>
    <source>
        <strain evidence="4">JCM 9933</strain>
    </source>
</reference>
<dbReference type="Pfam" id="PF12973">
    <property type="entry name" value="Cupin_7"/>
    <property type="match status" value="1"/>
</dbReference>
<protein>
    <recommendedName>
        <fullName evidence="2">ChrR-like cupin domain-containing protein</fullName>
    </recommendedName>
</protein>
<dbReference type="InterPro" id="IPR011051">
    <property type="entry name" value="RmlC_Cupin_sf"/>
</dbReference>
<dbReference type="Proteomes" id="UP001501588">
    <property type="component" value="Unassembled WGS sequence"/>
</dbReference>